<evidence type="ECO:0000256" key="1">
    <source>
        <dbReference type="ARBA" id="ARBA00022679"/>
    </source>
</evidence>
<feature type="binding site" evidence="2">
    <location>
        <position position="36"/>
    </location>
    <ligand>
        <name>ATP</name>
        <dbReference type="ChEBI" id="CHEBI:30616"/>
    </ligand>
</feature>
<keyword evidence="1" id="KW-0808">Transferase</keyword>
<dbReference type="Proteomes" id="UP000483018">
    <property type="component" value="Unassembled WGS sequence"/>
</dbReference>
<evidence type="ECO:0000313" key="5">
    <source>
        <dbReference type="Proteomes" id="UP000483018"/>
    </source>
</evidence>
<dbReference type="CDD" id="cd24138">
    <property type="entry name" value="TtcA-like"/>
    <property type="match status" value="1"/>
</dbReference>
<evidence type="ECO:0000313" key="4">
    <source>
        <dbReference type="EMBL" id="KAE9637117.1"/>
    </source>
</evidence>
<proteinExistence type="predicted"/>
<comment type="caution">
    <text evidence="4">The sequence shown here is derived from an EMBL/GenBank/DDBJ whole genome shotgun (WGS) entry which is preliminary data.</text>
</comment>
<dbReference type="GO" id="GO:0005524">
    <property type="term" value="F:ATP binding"/>
    <property type="evidence" value="ECO:0007669"/>
    <property type="project" value="UniProtKB-KW"/>
</dbReference>
<dbReference type="EMBL" id="WSLF01000001">
    <property type="protein sequence ID" value="KAE9637117.1"/>
    <property type="molecule type" value="Genomic_DNA"/>
</dbReference>
<evidence type="ECO:0000256" key="2">
    <source>
        <dbReference type="PIRSR" id="PIRSR004976-51"/>
    </source>
</evidence>
<dbReference type="GO" id="GO:0008033">
    <property type="term" value="P:tRNA processing"/>
    <property type="evidence" value="ECO:0007669"/>
    <property type="project" value="InterPro"/>
</dbReference>
<dbReference type="InterPro" id="IPR014729">
    <property type="entry name" value="Rossmann-like_a/b/a_fold"/>
</dbReference>
<keyword evidence="5" id="KW-1185">Reference proteome</keyword>
<dbReference type="Gene3D" id="3.40.50.620">
    <property type="entry name" value="HUPs"/>
    <property type="match status" value="1"/>
</dbReference>
<dbReference type="GO" id="GO:0016740">
    <property type="term" value="F:transferase activity"/>
    <property type="evidence" value="ECO:0007669"/>
    <property type="project" value="UniProtKB-KW"/>
</dbReference>
<reference evidence="4 5" key="1">
    <citation type="submission" date="2019-12" db="EMBL/GenBank/DDBJ databases">
        <title>Defluviitalea raffinosedens, isolated from a biogas fermenter, genome sequencing and characterization.</title>
        <authorList>
            <person name="Rettenmaier R."/>
            <person name="Schneider M."/>
            <person name="Neuhaus K."/>
            <person name="Liebl W."/>
            <person name="Zverlov V."/>
        </authorList>
    </citation>
    <scope>NUCLEOTIDE SEQUENCE [LARGE SCALE GENOMIC DNA]</scope>
    <source>
        <strain evidence="4 5">249c-K6</strain>
    </source>
</reference>
<protein>
    <submittedName>
        <fullName evidence="4">tRNA 2-thiocytidine(32) synthetase TtcA</fullName>
    </submittedName>
</protein>
<gene>
    <name evidence="4" type="ORF">GND95_01410</name>
</gene>
<dbReference type="PANTHER" id="PTHR43686:SF1">
    <property type="entry name" value="AMINOTRAN_5 DOMAIN-CONTAINING PROTEIN"/>
    <property type="match status" value="1"/>
</dbReference>
<dbReference type="InterPro" id="IPR011063">
    <property type="entry name" value="TilS/TtcA_N"/>
</dbReference>
<dbReference type="PIRSF" id="PIRSF004976">
    <property type="entry name" value="ATPase_YdaO"/>
    <property type="match status" value="1"/>
</dbReference>
<sequence>MMKLQKLLSYVRRAVDDYNMIKDGDRIAVGISGGKDSLTLLLALKSLQRFYPEKFELEAITISLGFDNFDLEAVKKMCDEIGVRYTVQDTYIGQIIFQERKEKNPCSLCSKMRKAALYDVAKKLGCNKIALGHNKDDVIQTLLLSMFYEGRIHTFSPVTHLEDINLHSIRPLIYAPEKEVISFSRKYGLPVVKSPCPADGKTKREDMKIFIKQLRKQYDHFDSRMFGAIQRSFIDGWNIERKTP</sequence>
<dbReference type="Pfam" id="PF01171">
    <property type="entry name" value="ATP_bind_3"/>
    <property type="match status" value="1"/>
</dbReference>
<evidence type="ECO:0000259" key="3">
    <source>
        <dbReference type="Pfam" id="PF01171"/>
    </source>
</evidence>
<feature type="binding site" evidence="2">
    <location>
        <position position="132"/>
    </location>
    <ligand>
        <name>ATP</name>
        <dbReference type="ChEBI" id="CHEBI:30616"/>
    </ligand>
</feature>
<organism evidence="4 5">
    <name type="scientific">Defluviitalea raffinosedens</name>
    <dbReference type="NCBI Taxonomy" id="1450156"/>
    <lineage>
        <taxon>Bacteria</taxon>
        <taxon>Bacillati</taxon>
        <taxon>Bacillota</taxon>
        <taxon>Clostridia</taxon>
        <taxon>Lachnospirales</taxon>
        <taxon>Defluviitaleaceae</taxon>
        <taxon>Defluviitalea</taxon>
    </lineage>
</organism>
<name>A0A7C8LEY3_9FIRM</name>
<dbReference type="SUPFAM" id="SSF52402">
    <property type="entry name" value="Adenine nucleotide alpha hydrolases-like"/>
    <property type="match status" value="1"/>
</dbReference>
<feature type="binding site" evidence="2">
    <location>
        <position position="137"/>
    </location>
    <ligand>
        <name>ATP</name>
        <dbReference type="ChEBI" id="CHEBI:30616"/>
    </ligand>
</feature>
<dbReference type="OrthoDB" id="9801054at2"/>
<dbReference type="PANTHER" id="PTHR43686">
    <property type="entry name" value="SULFURTRANSFERASE-RELATED"/>
    <property type="match status" value="1"/>
</dbReference>
<keyword evidence="2" id="KW-0067">ATP-binding</keyword>
<feature type="binding site" evidence="2">
    <location>
        <position position="62"/>
    </location>
    <ligand>
        <name>ATP</name>
        <dbReference type="ChEBI" id="CHEBI:30616"/>
    </ligand>
</feature>
<accession>A0A7C8LEY3</accession>
<dbReference type="AlphaFoldDB" id="A0A7C8LEY3"/>
<feature type="domain" description="tRNA(Ile)-lysidine/2-thiocytidine synthase N-terminal" evidence="3">
    <location>
        <begin position="27"/>
        <end position="204"/>
    </location>
</feature>
<feature type="binding site" evidence="2">
    <location>
        <begin position="30"/>
        <end position="32"/>
    </location>
    <ligand>
        <name>ATP</name>
        <dbReference type="ChEBI" id="CHEBI:30616"/>
    </ligand>
</feature>
<keyword evidence="2" id="KW-0547">Nucleotide-binding</keyword>
<dbReference type="InterPro" id="IPR035107">
    <property type="entry name" value="tRNA_thiolation_TtcA_Ctu1"/>
</dbReference>